<keyword evidence="1" id="KW-0547">Nucleotide-binding</keyword>
<dbReference type="InterPro" id="IPR040198">
    <property type="entry name" value="Fido_containing"/>
</dbReference>
<dbReference type="AlphaFoldDB" id="A0A7K1SS31"/>
<evidence type="ECO:0000259" key="4">
    <source>
        <dbReference type="PROSITE" id="PS51459"/>
    </source>
</evidence>
<dbReference type="InterPro" id="IPR003812">
    <property type="entry name" value="Fido"/>
</dbReference>
<dbReference type="InterPro" id="IPR036390">
    <property type="entry name" value="WH_DNA-bd_sf"/>
</dbReference>
<sequence length="374" mass="43330">MKSNIKALPPDTDLETKAVLKKLPAAHRRLAELKGISSTIPNETILINTLTLQEAKDSSAIENIITTHDEIYKAMLFEELFLNASAKEVNSYAEALKTGFQMIRQQKILKTSHILQIQKILEQNDAGYRKLPGTSLVNEATGETVYTPPQDYDSVIQLMDNLISFINDTELYPADPLIKMAVIHHQFESIHPFYDGNGRTGRIINILYLVLNELLDLPILYLSRYIIRHKSDYYRLLQKVRDTGDWEEWILYMLDGIEQTAKETILLIVNIKTLMQDYKMRIRKEFPKMYSQDLLNNLFRHPYTKIEFLMNELMVSRLTATRYIDLLVEKGFLEKQRIGRSNFYINTPLYQLFKGEPVKDAIAPPIKTINAEKL</sequence>
<dbReference type="Pfam" id="PF13784">
    <property type="entry name" value="Fic_N"/>
    <property type="match status" value="1"/>
</dbReference>
<dbReference type="Gene3D" id="1.10.3290.10">
    <property type="entry name" value="Fido-like domain"/>
    <property type="match status" value="1"/>
</dbReference>
<dbReference type="InterPro" id="IPR025758">
    <property type="entry name" value="Fic/DOC_N"/>
</dbReference>
<dbReference type="Proteomes" id="UP000462014">
    <property type="component" value="Unassembled WGS sequence"/>
</dbReference>
<dbReference type="InterPro" id="IPR026287">
    <property type="entry name" value="SoFic-like"/>
</dbReference>
<organism evidence="5 6">
    <name type="scientific">Mucilaginibacter arboris</name>
    <dbReference type="NCBI Taxonomy" id="2682090"/>
    <lineage>
        <taxon>Bacteria</taxon>
        <taxon>Pseudomonadati</taxon>
        <taxon>Bacteroidota</taxon>
        <taxon>Sphingobacteriia</taxon>
        <taxon>Sphingobacteriales</taxon>
        <taxon>Sphingobacteriaceae</taxon>
        <taxon>Mucilaginibacter</taxon>
    </lineage>
</organism>
<feature type="binding site" evidence="3">
    <location>
        <begin position="195"/>
        <end position="202"/>
    </location>
    <ligand>
        <name>ATP</name>
        <dbReference type="ChEBI" id="CHEBI:30616"/>
    </ligand>
</feature>
<keyword evidence="1" id="KW-0067">ATP-binding</keyword>
<dbReference type="PROSITE" id="PS51459">
    <property type="entry name" value="FIDO"/>
    <property type="match status" value="1"/>
</dbReference>
<evidence type="ECO:0000256" key="1">
    <source>
        <dbReference type="PIRSR" id="PIRSR038925-1"/>
    </source>
</evidence>
<feature type="binding site" evidence="1">
    <location>
        <position position="62"/>
    </location>
    <ligand>
        <name>ATP</name>
        <dbReference type="ChEBI" id="CHEBI:30616"/>
    </ligand>
</feature>
<dbReference type="PIRSF" id="PIRSF038925">
    <property type="entry name" value="AMP-prot_trans"/>
    <property type="match status" value="1"/>
</dbReference>
<comment type="caution">
    <text evidence="5">The sequence shown here is derived from an EMBL/GenBank/DDBJ whole genome shotgun (WGS) entry which is preliminary data.</text>
</comment>
<feature type="binding site" evidence="1">
    <location>
        <position position="233"/>
    </location>
    <ligand>
        <name>ATP</name>
        <dbReference type="ChEBI" id="CHEBI:30616"/>
    </ligand>
</feature>
<dbReference type="EMBL" id="WPIK01000001">
    <property type="protein sequence ID" value="MVN20126.1"/>
    <property type="molecule type" value="Genomic_DNA"/>
</dbReference>
<reference evidence="5 6" key="1">
    <citation type="submission" date="2019-12" db="EMBL/GenBank/DDBJ databases">
        <title>Mucilaginibacter sp. HMF7410 genome sequencing and assembly.</title>
        <authorList>
            <person name="Kang H."/>
            <person name="Cha I."/>
            <person name="Kim H."/>
            <person name="Joh K."/>
        </authorList>
    </citation>
    <scope>NUCLEOTIDE SEQUENCE [LARGE SCALE GENOMIC DNA]</scope>
    <source>
        <strain evidence="5 6">HMF7410</strain>
    </source>
</reference>
<accession>A0A7K1SS31</accession>
<dbReference type="Pfam" id="PF02661">
    <property type="entry name" value="Fic"/>
    <property type="match status" value="1"/>
</dbReference>
<feature type="active site" evidence="2">
    <location>
        <position position="191"/>
    </location>
</feature>
<gene>
    <name evidence="5" type="ORF">GO621_01080</name>
</gene>
<proteinExistence type="predicted"/>
<dbReference type="InterPro" id="IPR036597">
    <property type="entry name" value="Fido-like_dom_sf"/>
</dbReference>
<evidence type="ECO:0000313" key="5">
    <source>
        <dbReference type="EMBL" id="MVN20126.1"/>
    </source>
</evidence>
<feature type="binding site" evidence="3">
    <location>
        <begin position="233"/>
        <end position="234"/>
    </location>
    <ligand>
        <name>ATP</name>
        <dbReference type="ChEBI" id="CHEBI:30616"/>
    </ligand>
</feature>
<feature type="binding site" evidence="1">
    <location>
        <position position="191"/>
    </location>
    <ligand>
        <name>ATP</name>
        <dbReference type="ChEBI" id="CHEBI:30616"/>
    </ligand>
</feature>
<feature type="binding site" evidence="1">
    <location>
        <begin position="196"/>
        <end position="202"/>
    </location>
    <ligand>
        <name>ATP</name>
        <dbReference type="ChEBI" id="CHEBI:30616"/>
    </ligand>
</feature>
<name>A0A7K1SS31_9SPHI</name>
<dbReference type="GO" id="GO:0005524">
    <property type="term" value="F:ATP binding"/>
    <property type="evidence" value="ECO:0007669"/>
    <property type="project" value="UniProtKB-KW"/>
</dbReference>
<feature type="domain" description="Fido" evidence="4">
    <location>
        <begin position="109"/>
        <end position="255"/>
    </location>
</feature>
<evidence type="ECO:0000313" key="6">
    <source>
        <dbReference type="Proteomes" id="UP000462014"/>
    </source>
</evidence>
<evidence type="ECO:0000256" key="2">
    <source>
        <dbReference type="PIRSR" id="PIRSR640198-1"/>
    </source>
</evidence>
<dbReference type="SUPFAM" id="SSF140931">
    <property type="entry name" value="Fic-like"/>
    <property type="match status" value="1"/>
</dbReference>
<dbReference type="Pfam" id="PF21248">
    <property type="entry name" value="SoFic-like_C"/>
    <property type="match status" value="1"/>
</dbReference>
<dbReference type="Gene3D" id="1.10.10.10">
    <property type="entry name" value="Winged helix-like DNA-binding domain superfamily/Winged helix DNA-binding domain"/>
    <property type="match status" value="1"/>
</dbReference>
<dbReference type="SUPFAM" id="SSF46785">
    <property type="entry name" value="Winged helix' DNA-binding domain"/>
    <property type="match status" value="1"/>
</dbReference>
<dbReference type="PANTHER" id="PTHR13504">
    <property type="entry name" value="FIDO DOMAIN-CONTAINING PROTEIN DDB_G0283145"/>
    <property type="match status" value="1"/>
</dbReference>
<dbReference type="PANTHER" id="PTHR13504:SF35">
    <property type="entry name" value="PROTEIN ADENYLYLTRANSFERASE SOFIC"/>
    <property type="match status" value="1"/>
</dbReference>
<keyword evidence="6" id="KW-1185">Reference proteome</keyword>
<protein>
    <submittedName>
        <fullName evidence="5">Fic family protein</fullName>
    </submittedName>
</protein>
<evidence type="ECO:0000256" key="3">
    <source>
        <dbReference type="PIRSR" id="PIRSR640198-2"/>
    </source>
</evidence>
<dbReference type="InterPro" id="IPR048770">
    <property type="entry name" value="SoFic-like_C"/>
</dbReference>
<dbReference type="InterPro" id="IPR036388">
    <property type="entry name" value="WH-like_DNA-bd_sf"/>
</dbReference>